<dbReference type="Proteomes" id="UP001501920">
    <property type="component" value="Chromosome 9"/>
</dbReference>
<evidence type="ECO:0000256" key="2">
    <source>
        <dbReference type="ARBA" id="ARBA00004173"/>
    </source>
</evidence>
<dbReference type="PIRSF" id="PIRSF000459">
    <property type="entry name" value="TGM_EBP42"/>
    <property type="match status" value="1"/>
</dbReference>
<evidence type="ECO:0000256" key="15">
    <source>
        <dbReference type="ARBA" id="ARBA00022723"/>
    </source>
</evidence>
<feature type="active site" evidence="41">
    <location>
        <position position="328"/>
    </location>
</feature>
<feature type="binding site" evidence="42">
    <location>
        <position position="439"/>
    </location>
    <ligand>
        <name>Ca(2+)</name>
        <dbReference type="ChEBI" id="CHEBI:29108"/>
    </ligand>
</feature>
<dbReference type="EC" id="2.3.2.13" evidence="24"/>
<evidence type="ECO:0000256" key="38">
    <source>
        <dbReference type="ARBA" id="ARBA00047876"/>
    </source>
</evidence>
<dbReference type="Pfam" id="PF01841">
    <property type="entry name" value="Transglut_core"/>
    <property type="match status" value="1"/>
</dbReference>
<evidence type="ECO:0000256" key="8">
    <source>
        <dbReference type="ARBA" id="ARBA00022454"/>
    </source>
</evidence>
<dbReference type="GO" id="GO:0003810">
    <property type="term" value="F:protein-glutamine gamma-glutamyltransferase activity"/>
    <property type="evidence" value="ECO:0007669"/>
    <property type="project" value="UniProtKB-EC"/>
</dbReference>
<evidence type="ECO:0000256" key="36">
    <source>
        <dbReference type="ARBA" id="ARBA00043138"/>
    </source>
</evidence>
<dbReference type="EC" id="3.5.1.44" evidence="27"/>
<comment type="catalytic activity">
    <reaction evidence="37">
        <text>L-glutaminyl-[protein] + H2O = L-glutamyl-[protein] + NH4(+)</text>
        <dbReference type="Rhea" id="RHEA:16441"/>
        <dbReference type="Rhea" id="RHEA-COMP:10207"/>
        <dbReference type="Rhea" id="RHEA-COMP:10208"/>
        <dbReference type="ChEBI" id="CHEBI:15377"/>
        <dbReference type="ChEBI" id="CHEBI:28938"/>
        <dbReference type="ChEBI" id="CHEBI:29973"/>
        <dbReference type="ChEBI" id="CHEBI:30011"/>
        <dbReference type="EC" id="3.5.1.44"/>
    </reaction>
    <physiologicalReaction direction="left-to-right" evidence="37">
        <dbReference type="Rhea" id="RHEA:16442"/>
    </physiologicalReaction>
</comment>
<organism evidence="44 45">
    <name type="scientific">Pygocentrus nattereri</name>
    <name type="common">Red-bellied piranha</name>
    <dbReference type="NCBI Taxonomy" id="42514"/>
    <lineage>
        <taxon>Eukaryota</taxon>
        <taxon>Metazoa</taxon>
        <taxon>Chordata</taxon>
        <taxon>Craniata</taxon>
        <taxon>Vertebrata</taxon>
        <taxon>Euteleostomi</taxon>
        <taxon>Actinopterygii</taxon>
        <taxon>Neopterygii</taxon>
        <taxon>Teleostei</taxon>
        <taxon>Ostariophysi</taxon>
        <taxon>Characiformes</taxon>
        <taxon>Characoidei</taxon>
        <taxon>Pygocentrus</taxon>
    </lineage>
</organism>
<comment type="catalytic activity">
    <reaction evidence="40">
        <text>L-glutaminyl-[protein] + dopamine = 5-dopaminyl-L-glutamyl-[protein] + NH4(+)</text>
        <dbReference type="Rhea" id="RHEA:66556"/>
        <dbReference type="Rhea" id="RHEA-COMP:10207"/>
        <dbReference type="Rhea" id="RHEA-COMP:17053"/>
        <dbReference type="ChEBI" id="CHEBI:28938"/>
        <dbReference type="ChEBI" id="CHEBI:30011"/>
        <dbReference type="ChEBI" id="CHEBI:59905"/>
        <dbReference type="ChEBI" id="CHEBI:167175"/>
    </reaction>
    <physiologicalReaction direction="left-to-right" evidence="40">
        <dbReference type="Rhea" id="RHEA:66557"/>
    </physiologicalReaction>
</comment>
<evidence type="ECO:0000256" key="12">
    <source>
        <dbReference type="ARBA" id="ARBA00022530"/>
    </source>
</evidence>
<comment type="similarity">
    <text evidence="7">Belongs to the transglutaminase superfamily. Transglutaminase family.</text>
</comment>
<keyword evidence="23" id="KW-0012">Acyltransferase</keyword>
<dbReference type="InterPro" id="IPR002931">
    <property type="entry name" value="Transglutaminase-like"/>
</dbReference>
<keyword evidence="15 42" id="KW-0479">Metal-binding</keyword>
<accession>A0A3B4D8J6</accession>
<evidence type="ECO:0000256" key="18">
    <source>
        <dbReference type="ARBA" id="ARBA00022837"/>
    </source>
</evidence>
<comment type="catalytic activity">
    <reaction evidence="25">
        <text>L-glutaminyl-[protein] + serotonin = 5-serotonyl-L-glutamyl-[protein] + NH4(+)</text>
        <dbReference type="Rhea" id="RHEA:66552"/>
        <dbReference type="Rhea" id="RHEA-COMP:10207"/>
        <dbReference type="Rhea" id="RHEA-COMP:17052"/>
        <dbReference type="ChEBI" id="CHEBI:28938"/>
        <dbReference type="ChEBI" id="CHEBI:30011"/>
        <dbReference type="ChEBI" id="CHEBI:167174"/>
        <dbReference type="ChEBI" id="CHEBI:350546"/>
    </reaction>
    <physiologicalReaction direction="left-to-right" evidence="25">
        <dbReference type="Rhea" id="RHEA:66553"/>
    </physiologicalReaction>
</comment>
<evidence type="ECO:0000313" key="44">
    <source>
        <dbReference type="Ensembl" id="ENSPNAP00000019753.2"/>
    </source>
</evidence>
<dbReference type="SUPFAM" id="SSF81296">
    <property type="entry name" value="E set domains"/>
    <property type="match status" value="1"/>
</dbReference>
<proteinExistence type="inferred from homology"/>
<evidence type="ECO:0000256" key="29">
    <source>
        <dbReference type="ARBA" id="ARBA00041650"/>
    </source>
</evidence>
<evidence type="ECO:0000256" key="14">
    <source>
        <dbReference type="ARBA" id="ARBA00022679"/>
    </source>
</evidence>
<keyword evidence="10" id="KW-0963">Cytoplasm</keyword>
<keyword evidence="19" id="KW-0496">Mitochondrion</keyword>
<dbReference type="GO" id="GO:0005525">
    <property type="term" value="F:GTP binding"/>
    <property type="evidence" value="ECO:0007669"/>
    <property type="project" value="UniProtKB-KW"/>
</dbReference>
<evidence type="ECO:0000256" key="41">
    <source>
        <dbReference type="PIRSR" id="PIRSR000459-1"/>
    </source>
</evidence>
<keyword evidence="16" id="KW-0547">Nucleotide-binding</keyword>
<evidence type="ECO:0000256" key="33">
    <source>
        <dbReference type="ARBA" id="ARBA00042239"/>
    </source>
</evidence>
<sequence length="670" mass="74816">MGERAVLDVDLQWERNNEDHHTDVFHEDRLIVRRGQPFVITLSRKFEGNLLQTLSKAKLTAQTGPHPSVSSGTQVSMDLNGEKQDSGWSASVSLSGKAVSLTICPAPNALIGKYILVLSESSNHKTALGKFVLLFNPWCPDDTVYMEEKEQRDEYLLSQDGLIFCGNCNNISAMAWNFGQFESGILKASLEILDQSLEHRNDPGKDCRQRNDPIYVTRVLSAMINANDDNGVLWGRWNGNYSGGVEPSKWTGSVKILRQWHDSKCKPVKFGQCWVFAAVGCTVARAFGIPCRVITNFESAHDSNGDLKIERVLTEDGPPMKDSVWNFHCWVESWMKRPDLKPGYDGWQVSDPTPQEQSEGVMRCGPVPVKAIKEGDLTCKYDAAFVYAEVNADVVTKYRTRNGILEDVLSKDQIGQNISTKSIGKDTREDVTHLYKYREGSKEERESYMNAQVCQEFDLSIEDPGDVLKGSDFVSYIRVANKSSVKKMIQLQVSSGGVLHNGLLDNSAPQSYTGEHFLSRGEVLKVPMEHLYMRYSALLGTSSQLLVSVLLTDESTMARMMEKRTITLQDPKLNIQIVGQPRVGKESCVKLSVKNPLPENLSDCWFGVEGANLTNGQMLTQRISYVGSGKEAKTRICFTPIQSGPCKLMVTFYSKKLGYVKAYTNLNVSM</sequence>
<dbReference type="Gene3D" id="3.90.260.10">
    <property type="entry name" value="Transglutaminase-like"/>
    <property type="match status" value="1"/>
</dbReference>
<dbReference type="InterPro" id="IPR008958">
    <property type="entry name" value="Transglutaminase_C"/>
</dbReference>
<dbReference type="InterPro" id="IPR036985">
    <property type="entry name" value="Transglutaminase-like_sf"/>
</dbReference>
<dbReference type="GO" id="GO:0007399">
    <property type="term" value="P:nervous system development"/>
    <property type="evidence" value="ECO:0007669"/>
    <property type="project" value="UniProtKB-ARBA"/>
</dbReference>
<evidence type="ECO:0000256" key="30">
    <source>
        <dbReference type="ARBA" id="ARBA00041677"/>
    </source>
</evidence>
<dbReference type="InterPro" id="IPR014756">
    <property type="entry name" value="Ig_E-set"/>
</dbReference>
<dbReference type="Ensembl" id="ENSPNAT00000029815.2">
    <property type="protein sequence ID" value="ENSPNAP00000019753.2"/>
    <property type="gene ID" value="ENSPNAG00000004779.2"/>
</dbReference>
<evidence type="ECO:0000313" key="45">
    <source>
        <dbReference type="Proteomes" id="UP001501920"/>
    </source>
</evidence>
<keyword evidence="14" id="KW-0808">Transferase</keyword>
<evidence type="ECO:0000256" key="11">
    <source>
        <dbReference type="ARBA" id="ARBA00022525"/>
    </source>
</evidence>
<evidence type="ECO:0000256" key="27">
    <source>
        <dbReference type="ARBA" id="ARBA00039019"/>
    </source>
</evidence>
<comment type="catalytic activity">
    <reaction evidence="38">
        <text>L-glutaminyl-[protein] + histamine = 5-histaminyl-L-glutamyl-[protein] + NH4(+)</text>
        <dbReference type="Rhea" id="RHEA:66564"/>
        <dbReference type="Rhea" id="RHEA-COMP:10207"/>
        <dbReference type="Rhea" id="RHEA-COMP:17056"/>
        <dbReference type="ChEBI" id="CHEBI:28938"/>
        <dbReference type="ChEBI" id="CHEBI:30011"/>
        <dbReference type="ChEBI" id="CHEBI:58432"/>
        <dbReference type="ChEBI" id="CHEBI:167179"/>
    </reaction>
    <physiologicalReaction direction="left-to-right" evidence="38">
        <dbReference type="Rhea" id="RHEA:66565"/>
    </physiologicalReaction>
</comment>
<reference evidence="44" key="3">
    <citation type="submission" date="2025-09" db="UniProtKB">
        <authorList>
            <consortium name="Ensembl"/>
        </authorList>
    </citation>
    <scope>IDENTIFICATION</scope>
</reference>
<dbReference type="FunFam" id="2.60.40.10:FF:000090">
    <property type="entry name" value="Protein-glutamine gamma-glutamyltransferase 2"/>
    <property type="match status" value="1"/>
</dbReference>
<comment type="catalytic activity">
    <reaction evidence="39">
        <text>L-glutaminyl-[protein] + (R)-noradrenaline = 5-(R)-noradrenalinyl-L-glutamyl-[protein] + NH4(+)</text>
        <dbReference type="Rhea" id="RHEA:66560"/>
        <dbReference type="Rhea" id="RHEA-COMP:10207"/>
        <dbReference type="Rhea" id="RHEA-COMP:17054"/>
        <dbReference type="ChEBI" id="CHEBI:28938"/>
        <dbReference type="ChEBI" id="CHEBI:30011"/>
        <dbReference type="ChEBI" id="CHEBI:72587"/>
        <dbReference type="ChEBI" id="CHEBI:167178"/>
    </reaction>
    <physiologicalReaction direction="left-to-right" evidence="39">
        <dbReference type="Rhea" id="RHEA:66561"/>
    </physiologicalReaction>
</comment>
<keyword evidence="11" id="KW-0964">Secreted</keyword>
<feature type="domain" description="Transglutaminase-like" evidence="43">
    <location>
        <begin position="265"/>
        <end position="354"/>
    </location>
</feature>
<evidence type="ECO:0000256" key="3">
    <source>
        <dbReference type="ARBA" id="ARBA00004236"/>
    </source>
</evidence>
<evidence type="ECO:0000256" key="35">
    <source>
        <dbReference type="ARBA" id="ARBA00043104"/>
    </source>
</evidence>
<dbReference type="InterPro" id="IPR013783">
    <property type="entry name" value="Ig-like_fold"/>
</dbReference>
<dbReference type="PANTHER" id="PTHR11590">
    <property type="entry name" value="PROTEIN-GLUTAMINE GAMMA-GLUTAMYLTRANSFERASE"/>
    <property type="match status" value="1"/>
</dbReference>
<reference evidence="44" key="2">
    <citation type="submission" date="2025-08" db="UniProtKB">
        <authorList>
            <consortium name="Ensembl"/>
        </authorList>
    </citation>
    <scope>IDENTIFICATION</scope>
</reference>
<dbReference type="InterPro" id="IPR036238">
    <property type="entry name" value="Transglutaminase_C_sf"/>
</dbReference>
<keyword evidence="21" id="KW-0472">Membrane</keyword>
<keyword evidence="20" id="KW-0342">GTP-binding</keyword>
<dbReference type="GO" id="GO:0008233">
    <property type="term" value="F:peptidase activity"/>
    <property type="evidence" value="ECO:0007669"/>
    <property type="project" value="UniProtKB-KW"/>
</dbReference>
<dbReference type="InterPro" id="IPR001102">
    <property type="entry name" value="Transglutaminase_N"/>
</dbReference>
<keyword evidence="9" id="KW-1003">Cell membrane</keyword>
<dbReference type="SUPFAM" id="SSF49309">
    <property type="entry name" value="Transglutaminase, two C-terminal domains"/>
    <property type="match status" value="2"/>
</dbReference>
<reference evidence="44 45" key="1">
    <citation type="submission" date="2020-10" db="EMBL/GenBank/DDBJ databases">
        <title>Pygocentrus nattereri (red-bellied piranha) genome, fPygNat1, primary haplotype.</title>
        <authorList>
            <person name="Myers G."/>
            <person name="Meyer A."/>
            <person name="Karagic N."/>
            <person name="Pippel M."/>
            <person name="Winkler S."/>
            <person name="Tracey A."/>
            <person name="Wood J."/>
            <person name="Formenti G."/>
            <person name="Howe K."/>
            <person name="Fedrigo O."/>
            <person name="Jarvis E.D."/>
        </authorList>
    </citation>
    <scope>NUCLEOTIDE SEQUENCE [LARGE SCALE GENOMIC DNA]</scope>
</reference>
<evidence type="ECO:0000256" key="28">
    <source>
        <dbReference type="ARBA" id="ARBA00040561"/>
    </source>
</evidence>
<feature type="active site" evidence="41">
    <location>
        <position position="351"/>
    </location>
</feature>
<feature type="binding site" evidence="42">
    <location>
        <position position="391"/>
    </location>
    <ligand>
        <name>Ca(2+)</name>
        <dbReference type="ChEBI" id="CHEBI:29108"/>
    </ligand>
</feature>
<evidence type="ECO:0000256" key="20">
    <source>
        <dbReference type="ARBA" id="ARBA00023134"/>
    </source>
</evidence>
<keyword evidence="12" id="KW-0272">Extracellular matrix</keyword>
<evidence type="ECO:0000256" key="6">
    <source>
        <dbReference type="ARBA" id="ARBA00004514"/>
    </source>
</evidence>
<comment type="cofactor">
    <cofactor evidence="42">
        <name>Ca(2+)</name>
        <dbReference type="ChEBI" id="CHEBI:29108"/>
    </cofactor>
    <text evidence="42">Binds 1 Ca(2+) ion per subunit.</text>
</comment>
<evidence type="ECO:0000256" key="7">
    <source>
        <dbReference type="ARBA" id="ARBA00005968"/>
    </source>
</evidence>
<evidence type="ECO:0000256" key="32">
    <source>
        <dbReference type="ARBA" id="ARBA00042105"/>
    </source>
</evidence>
<evidence type="ECO:0000256" key="10">
    <source>
        <dbReference type="ARBA" id="ARBA00022490"/>
    </source>
</evidence>
<feature type="binding site" evidence="42">
    <location>
        <position position="444"/>
    </location>
    <ligand>
        <name>Ca(2+)</name>
        <dbReference type="ChEBI" id="CHEBI:29108"/>
    </ligand>
</feature>
<evidence type="ECO:0000256" key="24">
    <source>
        <dbReference type="ARBA" id="ARBA00024222"/>
    </source>
</evidence>
<name>A0A3B4D8J6_PYGNA</name>
<keyword evidence="22" id="KW-0539">Nucleus</keyword>
<dbReference type="GeneTree" id="ENSGT01050000244866"/>
<dbReference type="InterPro" id="IPR050779">
    <property type="entry name" value="Transglutaminase"/>
</dbReference>
<keyword evidence="17" id="KW-0378">Hydrolase</keyword>
<evidence type="ECO:0000256" key="42">
    <source>
        <dbReference type="PIRSR" id="PIRSR000459-2"/>
    </source>
</evidence>
<keyword evidence="13" id="KW-0645">Protease</keyword>
<evidence type="ECO:0000256" key="25">
    <source>
        <dbReference type="ARBA" id="ARBA00036377"/>
    </source>
</evidence>
<dbReference type="Pfam" id="PF00868">
    <property type="entry name" value="Transglut_N"/>
    <property type="match status" value="1"/>
</dbReference>
<evidence type="ECO:0000256" key="13">
    <source>
        <dbReference type="ARBA" id="ARBA00022670"/>
    </source>
</evidence>
<dbReference type="GO" id="GO:0005634">
    <property type="term" value="C:nucleus"/>
    <property type="evidence" value="ECO:0007669"/>
    <property type="project" value="UniProtKB-SubCell"/>
</dbReference>
<evidence type="ECO:0000256" key="34">
    <source>
        <dbReference type="ARBA" id="ARBA00042912"/>
    </source>
</evidence>
<comment type="subcellular location">
    <subcellularLocation>
        <location evidence="3">Cell membrane</location>
    </subcellularLocation>
    <subcellularLocation>
        <location evidence="4">Chromosome</location>
    </subcellularLocation>
    <subcellularLocation>
        <location evidence="6">Cytoplasm</location>
        <location evidence="6">Cytosol</location>
    </subcellularLocation>
    <subcellularLocation>
        <location evidence="2">Mitochondrion</location>
    </subcellularLocation>
    <subcellularLocation>
        <location evidence="1">Nucleus</location>
    </subcellularLocation>
    <subcellularLocation>
        <location evidence="5">Secreted</location>
        <location evidence="5">Extracellular space</location>
        <location evidence="5">Extracellular matrix</location>
    </subcellularLocation>
</comment>
<dbReference type="Gene3D" id="2.60.40.10">
    <property type="entry name" value="Immunoglobulins"/>
    <property type="match status" value="3"/>
</dbReference>
<evidence type="ECO:0000256" key="40">
    <source>
        <dbReference type="ARBA" id="ARBA00048365"/>
    </source>
</evidence>
<dbReference type="GO" id="GO:0005829">
    <property type="term" value="C:cytosol"/>
    <property type="evidence" value="ECO:0007669"/>
    <property type="project" value="UniProtKB-SubCell"/>
</dbReference>
<dbReference type="GO" id="GO:0005694">
    <property type="term" value="C:chromosome"/>
    <property type="evidence" value="ECO:0007669"/>
    <property type="project" value="UniProtKB-SubCell"/>
</dbReference>
<dbReference type="GO" id="GO:0005886">
    <property type="term" value="C:plasma membrane"/>
    <property type="evidence" value="ECO:0007669"/>
    <property type="project" value="UniProtKB-SubCell"/>
</dbReference>
<dbReference type="InterPro" id="IPR023608">
    <property type="entry name" value="Transglutaminase_animal"/>
</dbReference>
<evidence type="ECO:0000256" key="1">
    <source>
        <dbReference type="ARBA" id="ARBA00004123"/>
    </source>
</evidence>
<dbReference type="PANTHER" id="PTHR11590:SF6">
    <property type="entry name" value="PROTEIN-GLUTAMINE GAMMA-GLUTAMYLTRANSFERASE 2"/>
    <property type="match status" value="1"/>
</dbReference>
<dbReference type="GO" id="GO:0005739">
    <property type="term" value="C:mitochondrion"/>
    <property type="evidence" value="ECO:0007669"/>
    <property type="project" value="UniProtKB-SubCell"/>
</dbReference>
<keyword evidence="45" id="KW-1185">Reference proteome</keyword>
<dbReference type="InterPro" id="IPR038765">
    <property type="entry name" value="Papain-like_cys_pep_sf"/>
</dbReference>
<evidence type="ECO:0000256" key="19">
    <source>
        <dbReference type="ARBA" id="ARBA00023128"/>
    </source>
</evidence>
<evidence type="ECO:0000256" key="23">
    <source>
        <dbReference type="ARBA" id="ARBA00023315"/>
    </source>
</evidence>
<feature type="binding site" evidence="42">
    <location>
        <position position="393"/>
    </location>
    <ligand>
        <name>Ca(2+)</name>
        <dbReference type="ChEBI" id="CHEBI:29108"/>
    </ligand>
</feature>
<keyword evidence="18 42" id="KW-0106">Calcium</keyword>
<keyword evidence="8" id="KW-0158">Chromosome</keyword>
<evidence type="ECO:0000256" key="22">
    <source>
        <dbReference type="ARBA" id="ARBA00023242"/>
    </source>
</evidence>
<evidence type="ECO:0000256" key="26">
    <source>
        <dbReference type="ARBA" id="ARBA00036876"/>
    </source>
</evidence>
<dbReference type="AlphaFoldDB" id="A0A3B4D8J6"/>
<evidence type="ECO:0000256" key="17">
    <source>
        <dbReference type="ARBA" id="ARBA00022801"/>
    </source>
</evidence>
<dbReference type="Pfam" id="PF00927">
    <property type="entry name" value="Transglut_C"/>
    <property type="match status" value="1"/>
</dbReference>
<evidence type="ECO:0000256" key="4">
    <source>
        <dbReference type="ARBA" id="ARBA00004286"/>
    </source>
</evidence>
<dbReference type="SMART" id="SM00460">
    <property type="entry name" value="TGc"/>
    <property type="match status" value="1"/>
</dbReference>
<evidence type="ECO:0000256" key="31">
    <source>
        <dbReference type="ARBA" id="ARBA00042099"/>
    </source>
</evidence>
<dbReference type="GO" id="GO:0006508">
    <property type="term" value="P:proteolysis"/>
    <property type="evidence" value="ECO:0007669"/>
    <property type="project" value="UniProtKB-KW"/>
</dbReference>
<evidence type="ECO:0000256" key="37">
    <source>
        <dbReference type="ARBA" id="ARBA00047868"/>
    </source>
</evidence>
<dbReference type="FunFam" id="3.90.260.10:FF:000001">
    <property type="entry name" value="Protein-glutamine gamma-glutamyltransferase 2"/>
    <property type="match status" value="1"/>
</dbReference>
<evidence type="ECO:0000256" key="39">
    <source>
        <dbReference type="ARBA" id="ARBA00048230"/>
    </source>
</evidence>
<evidence type="ECO:0000256" key="9">
    <source>
        <dbReference type="ARBA" id="ARBA00022475"/>
    </source>
</evidence>
<protein>
    <recommendedName>
        <fullName evidence="28">Protein-glutamine gamma-glutamyltransferase 2</fullName>
        <ecNumber evidence="24">2.3.2.13</ecNumber>
        <ecNumber evidence="27">3.5.1.44</ecNumber>
    </recommendedName>
    <alternativeName>
        <fullName evidence="31">Isopeptidase TGM2</fullName>
    </alternativeName>
    <alternativeName>
        <fullName evidence="33">Protein-glutamine deamidase TGM2</fullName>
    </alternativeName>
    <alternativeName>
        <fullName evidence="32">Protein-glutamine dopaminyltransferase TGM2</fullName>
    </alternativeName>
    <alternativeName>
        <fullName evidence="35">Protein-glutamine histaminyltransferase TGM2</fullName>
    </alternativeName>
    <alternativeName>
        <fullName evidence="36">Protein-glutamine noradrenalinyltransferase TGM2</fullName>
    </alternativeName>
    <alternativeName>
        <fullName evidence="34">Protein-glutamine serotonyltransferase TGM2</fullName>
    </alternativeName>
    <alternativeName>
        <fullName evidence="30">Tissue transglutaminase</fullName>
    </alternativeName>
    <alternativeName>
        <fullName evidence="29">Transglutaminase-2</fullName>
    </alternativeName>
</protein>
<evidence type="ECO:0000256" key="16">
    <source>
        <dbReference type="ARBA" id="ARBA00022741"/>
    </source>
</evidence>
<comment type="catalytic activity">
    <reaction evidence="26">
        <text>L-glutaminyl-[protein] + L-lysyl-[protein] = [protein]-L-lysyl-N(6)-5-L-glutamyl-[protein] + NH4(+)</text>
        <dbReference type="Rhea" id="RHEA:54816"/>
        <dbReference type="Rhea" id="RHEA-COMP:9752"/>
        <dbReference type="Rhea" id="RHEA-COMP:10207"/>
        <dbReference type="Rhea" id="RHEA-COMP:14005"/>
        <dbReference type="ChEBI" id="CHEBI:28938"/>
        <dbReference type="ChEBI" id="CHEBI:29969"/>
        <dbReference type="ChEBI" id="CHEBI:30011"/>
        <dbReference type="ChEBI" id="CHEBI:138370"/>
        <dbReference type="EC" id="2.3.2.13"/>
    </reaction>
    <physiologicalReaction direction="left-to-right" evidence="26">
        <dbReference type="Rhea" id="RHEA:54817"/>
    </physiologicalReaction>
</comment>
<evidence type="ECO:0000256" key="21">
    <source>
        <dbReference type="ARBA" id="ARBA00023136"/>
    </source>
</evidence>
<dbReference type="GO" id="GO:0046872">
    <property type="term" value="F:metal ion binding"/>
    <property type="evidence" value="ECO:0007669"/>
    <property type="project" value="UniProtKB-KW"/>
</dbReference>
<dbReference type="SUPFAM" id="SSF54001">
    <property type="entry name" value="Cysteine proteinases"/>
    <property type="match status" value="1"/>
</dbReference>
<evidence type="ECO:0000256" key="5">
    <source>
        <dbReference type="ARBA" id="ARBA00004498"/>
    </source>
</evidence>
<dbReference type="GO" id="GO:0050568">
    <property type="term" value="F:protein-glutamine glutaminase activity"/>
    <property type="evidence" value="ECO:0007669"/>
    <property type="project" value="UniProtKB-EC"/>
</dbReference>
<gene>
    <name evidence="44" type="primary">TGM2</name>
</gene>
<evidence type="ECO:0000259" key="43">
    <source>
        <dbReference type="SMART" id="SM00460"/>
    </source>
</evidence>
<feature type="active site" evidence="41">
    <location>
        <position position="273"/>
    </location>
</feature>